<keyword evidence="3 4" id="KW-0663">Pyridoxal phosphate</keyword>
<dbReference type="GO" id="GO:0005737">
    <property type="term" value="C:cytoplasm"/>
    <property type="evidence" value="ECO:0007669"/>
    <property type="project" value="TreeGrafter"/>
</dbReference>
<evidence type="ECO:0000256" key="2">
    <source>
        <dbReference type="ARBA" id="ARBA00008954"/>
    </source>
</evidence>
<dbReference type="GO" id="GO:0042802">
    <property type="term" value="F:identical protein binding"/>
    <property type="evidence" value="ECO:0007669"/>
    <property type="project" value="TreeGrafter"/>
</dbReference>
<evidence type="ECO:0000256" key="4">
    <source>
        <dbReference type="RuleBase" id="RU003560"/>
    </source>
</evidence>
<name>E4ZJ70_LEPMJ</name>
<dbReference type="Gene3D" id="3.90.1150.10">
    <property type="entry name" value="Aspartate Aminotransferase, domain 1"/>
    <property type="match status" value="1"/>
</dbReference>
<dbReference type="OrthoDB" id="10261433at2759"/>
<dbReference type="GO" id="GO:0030170">
    <property type="term" value="F:pyridoxal phosphate binding"/>
    <property type="evidence" value="ECO:0007669"/>
    <property type="project" value="InterPro"/>
</dbReference>
<dbReference type="GeneID" id="13288276"/>
<dbReference type="AlphaFoldDB" id="E4ZJ70"/>
<organism evidence="6">
    <name type="scientific">Leptosphaeria maculans (strain JN3 / isolate v23.1.3 / race Av1-4-5-6-7-8)</name>
    <name type="common">Blackleg fungus</name>
    <name type="synonym">Phoma lingam</name>
    <dbReference type="NCBI Taxonomy" id="985895"/>
    <lineage>
        <taxon>Eukaryota</taxon>
        <taxon>Fungi</taxon>
        <taxon>Dikarya</taxon>
        <taxon>Ascomycota</taxon>
        <taxon>Pezizomycotina</taxon>
        <taxon>Dothideomycetes</taxon>
        <taxon>Pleosporomycetidae</taxon>
        <taxon>Pleosporales</taxon>
        <taxon>Pleosporineae</taxon>
        <taxon>Leptosphaeriaceae</taxon>
        <taxon>Plenodomus</taxon>
        <taxon>Plenodomus lingam/Leptosphaeria maculans species complex</taxon>
    </lineage>
</organism>
<dbReference type="STRING" id="985895.E4ZJ70"/>
<comment type="similarity">
    <text evidence="2 4">Belongs to the class-III pyridoxal-phosphate-dependent aminotransferase family.</text>
</comment>
<dbReference type="GO" id="GO:0004587">
    <property type="term" value="F:ornithine aminotransferase activity"/>
    <property type="evidence" value="ECO:0007669"/>
    <property type="project" value="TreeGrafter"/>
</dbReference>
<dbReference type="PANTHER" id="PTHR11986:SF18">
    <property type="entry name" value="ORNITHINE AMINOTRANSFERASE, MITOCHONDRIAL"/>
    <property type="match status" value="1"/>
</dbReference>
<dbReference type="GO" id="GO:0019544">
    <property type="term" value="P:L-arginine catabolic process to L-glutamate"/>
    <property type="evidence" value="ECO:0007669"/>
    <property type="project" value="TreeGrafter"/>
</dbReference>
<evidence type="ECO:0000313" key="6">
    <source>
        <dbReference type="Proteomes" id="UP000002668"/>
    </source>
</evidence>
<dbReference type="InterPro" id="IPR015421">
    <property type="entry name" value="PyrdxlP-dep_Trfase_major"/>
</dbReference>
<evidence type="ECO:0000256" key="1">
    <source>
        <dbReference type="ARBA" id="ARBA00001933"/>
    </source>
</evidence>
<dbReference type="InterPro" id="IPR050103">
    <property type="entry name" value="Class-III_PLP-dep_AT"/>
</dbReference>
<keyword evidence="6" id="KW-1185">Reference proteome</keyword>
<dbReference type="VEuPathDB" id="FungiDB:LEMA_P070090.1"/>
<dbReference type="UniPathway" id="UPA00098">
    <property type="reaction ID" value="UER00358"/>
</dbReference>
<dbReference type="Pfam" id="PF00202">
    <property type="entry name" value="Aminotran_3"/>
    <property type="match status" value="1"/>
</dbReference>
<keyword evidence="5" id="KW-0808">Transferase</keyword>
<dbReference type="InterPro" id="IPR015422">
    <property type="entry name" value="PyrdxlP-dep_Trfase_small"/>
</dbReference>
<dbReference type="EMBL" id="FP929072">
    <property type="protein sequence ID" value="CBX91501.1"/>
    <property type="molecule type" value="Genomic_DNA"/>
</dbReference>
<evidence type="ECO:0000256" key="3">
    <source>
        <dbReference type="ARBA" id="ARBA00022898"/>
    </source>
</evidence>
<dbReference type="InParanoid" id="E4ZJ70"/>
<gene>
    <name evidence="5" type="ORF">LEMA_P070090.1</name>
</gene>
<evidence type="ECO:0000313" key="5">
    <source>
        <dbReference type="EMBL" id="CBX91501.1"/>
    </source>
</evidence>
<dbReference type="OMA" id="WMGPENK"/>
<sequence>MGGMSGPRQSIYVDGFHSRKQVAQQTQDQTFLSQIIQNLKSQDFCHIAFTMISKEQQPPKSAADLSKRVNELLEIESQYAAGGVYPLPTFIASGKGSILKDVDGNEIIDFIQMMSATNLGQCHPKIVEAVIKSAQEITLSNIATKTATWPEFCKMMCERFGYDRIISSVSGSEAADAAVKFARRWGIKAKGIDPRETLVLGVSDNYHGMSAGIWPIMNDMGQGRNFGIFNENLTNRNPTNGKPLRYCHLEDFEEVFASCHGRIAAVIMECIHGKKPTFKEELDFATGVRKLCAKYNAIFIADEIRMGAAKTGKFLCSDWMGPENKPDMVIMGKSITAGAYPASYVIGTDKVMGLINAYENVATFGMTPMGIATTKAALQVYDDENLLERALWIGDLWTKATADWKHPHLDYTTCRGADLQIYFKGVDNIRAYTRRFGMLCLHKGLLCYPDGERVRLGVALNIPEDELRRGIAILKEALDEVDESDEVYTGPPMKGEIPDM</sequence>
<dbReference type="eggNOG" id="KOG1402">
    <property type="taxonomic scope" value="Eukaryota"/>
</dbReference>
<dbReference type="InterPro" id="IPR015424">
    <property type="entry name" value="PyrdxlP-dep_Trfase"/>
</dbReference>
<dbReference type="GO" id="GO:0055129">
    <property type="term" value="P:L-proline biosynthetic process"/>
    <property type="evidence" value="ECO:0007669"/>
    <property type="project" value="UniProtKB-UniPathway"/>
</dbReference>
<dbReference type="Gene3D" id="3.40.640.10">
    <property type="entry name" value="Type I PLP-dependent aspartate aminotransferase-like (Major domain)"/>
    <property type="match status" value="1"/>
</dbReference>
<dbReference type="PANTHER" id="PTHR11986">
    <property type="entry name" value="AMINOTRANSFERASE CLASS III"/>
    <property type="match status" value="1"/>
</dbReference>
<keyword evidence="5" id="KW-0032">Aminotransferase</keyword>
<reference evidence="6" key="1">
    <citation type="journal article" date="2011" name="Nat. Commun.">
        <title>Effector diversification within compartments of the Leptosphaeria maculans genome affected by Repeat-Induced Point mutations.</title>
        <authorList>
            <person name="Rouxel T."/>
            <person name="Grandaubert J."/>
            <person name="Hane J.K."/>
            <person name="Hoede C."/>
            <person name="van de Wouw A.P."/>
            <person name="Couloux A."/>
            <person name="Dominguez V."/>
            <person name="Anthouard V."/>
            <person name="Bally P."/>
            <person name="Bourras S."/>
            <person name="Cozijnsen A.J."/>
            <person name="Ciuffetti L.M."/>
            <person name="Degrave A."/>
            <person name="Dilmaghani A."/>
            <person name="Duret L."/>
            <person name="Fudal I."/>
            <person name="Goodwin S.B."/>
            <person name="Gout L."/>
            <person name="Glaser N."/>
            <person name="Linglin J."/>
            <person name="Kema G.H.J."/>
            <person name="Lapalu N."/>
            <person name="Lawrence C.B."/>
            <person name="May K."/>
            <person name="Meyer M."/>
            <person name="Ollivier B."/>
            <person name="Poulain J."/>
            <person name="Schoch C.L."/>
            <person name="Simon A."/>
            <person name="Spatafora J.W."/>
            <person name="Stachowiak A."/>
            <person name="Turgeon B.G."/>
            <person name="Tyler B.M."/>
            <person name="Vincent D."/>
            <person name="Weissenbach J."/>
            <person name="Amselem J."/>
            <person name="Quesneville H."/>
            <person name="Oliver R.P."/>
            <person name="Wincker P."/>
            <person name="Balesdent M.-H."/>
            <person name="Howlett B.J."/>
        </authorList>
    </citation>
    <scope>NUCLEOTIDE SEQUENCE [LARGE SCALE GENOMIC DNA]</scope>
    <source>
        <strain evidence="6">JN3 / isolate v23.1.3 / race Av1-4-5-6-7-8</strain>
    </source>
</reference>
<protein>
    <submittedName>
        <fullName evidence="5">Similar to ornithine aminotransferase</fullName>
    </submittedName>
</protein>
<dbReference type="Proteomes" id="UP000002668">
    <property type="component" value="Genome"/>
</dbReference>
<dbReference type="HOGENOM" id="CLU_016922_10_3_1"/>
<dbReference type="InterPro" id="IPR005814">
    <property type="entry name" value="Aminotrans_3"/>
</dbReference>
<proteinExistence type="inferred from homology"/>
<dbReference type="SUPFAM" id="SSF53383">
    <property type="entry name" value="PLP-dependent transferases"/>
    <property type="match status" value="1"/>
</dbReference>
<comment type="cofactor">
    <cofactor evidence="1">
        <name>pyridoxal 5'-phosphate</name>
        <dbReference type="ChEBI" id="CHEBI:597326"/>
    </cofactor>
</comment>
<dbReference type="GO" id="GO:0010121">
    <property type="term" value="P:L-arginine catabolic process to proline via ornithine"/>
    <property type="evidence" value="ECO:0007669"/>
    <property type="project" value="TreeGrafter"/>
</dbReference>
<accession>E4ZJ70</accession>